<evidence type="ECO:0000256" key="8">
    <source>
        <dbReference type="ARBA" id="ARBA00023125"/>
    </source>
</evidence>
<keyword evidence="8" id="KW-0238">DNA-binding</keyword>
<keyword evidence="9" id="KW-0804">Transcription</keyword>
<keyword evidence="7" id="KW-0805">Transcription regulation</keyword>
<evidence type="ECO:0000256" key="7">
    <source>
        <dbReference type="ARBA" id="ARBA00023015"/>
    </source>
</evidence>
<organism evidence="14 15">
    <name type="scientific">Muntiacus reevesi</name>
    <name type="common">Reeves' muntjac</name>
    <name type="synonym">Cervus reevesi</name>
    <dbReference type="NCBI Taxonomy" id="9886"/>
    <lineage>
        <taxon>Eukaryota</taxon>
        <taxon>Metazoa</taxon>
        <taxon>Chordata</taxon>
        <taxon>Craniata</taxon>
        <taxon>Vertebrata</taxon>
        <taxon>Euteleostomi</taxon>
        <taxon>Mammalia</taxon>
        <taxon>Eutheria</taxon>
        <taxon>Laurasiatheria</taxon>
        <taxon>Artiodactyla</taxon>
        <taxon>Ruminantia</taxon>
        <taxon>Pecora</taxon>
        <taxon>Cervidae</taxon>
        <taxon>Muntiacinae</taxon>
        <taxon>Muntiacus</taxon>
    </lineage>
</organism>
<accession>A0A5J5MXP1</accession>
<dbReference type="InterPro" id="IPR036236">
    <property type="entry name" value="Znf_C2H2_sf"/>
</dbReference>
<gene>
    <name evidence="14" type="ORF">FD755_006584</name>
</gene>
<feature type="domain" description="C2H2-type" evidence="12">
    <location>
        <begin position="385"/>
        <end position="412"/>
    </location>
</feature>
<dbReference type="FunFam" id="3.30.160.60:FF:000663">
    <property type="entry name" value="Zinc finger protein 45"/>
    <property type="match status" value="1"/>
</dbReference>
<keyword evidence="3" id="KW-0479">Metal-binding</keyword>
<evidence type="ECO:0000256" key="3">
    <source>
        <dbReference type="ARBA" id="ARBA00022723"/>
    </source>
</evidence>
<feature type="domain" description="C2H2-type" evidence="12">
    <location>
        <begin position="205"/>
        <end position="232"/>
    </location>
</feature>
<dbReference type="PROSITE" id="PS50805">
    <property type="entry name" value="KRAB"/>
    <property type="match status" value="1"/>
</dbReference>
<dbReference type="SUPFAM" id="SSF109640">
    <property type="entry name" value="KRAB domain (Kruppel-associated box)"/>
    <property type="match status" value="1"/>
</dbReference>
<evidence type="ECO:0000256" key="9">
    <source>
        <dbReference type="ARBA" id="ARBA00023163"/>
    </source>
</evidence>
<dbReference type="PANTHER" id="PTHR24393:SF15">
    <property type="entry name" value="IP01243P-RELATED"/>
    <property type="match status" value="1"/>
</dbReference>
<comment type="caution">
    <text evidence="14">The sequence shown here is derived from an EMBL/GenBank/DDBJ whole genome shotgun (WGS) entry which is preliminary data.</text>
</comment>
<dbReference type="Gene3D" id="6.10.140.140">
    <property type="match status" value="1"/>
</dbReference>
<evidence type="ECO:0000256" key="10">
    <source>
        <dbReference type="ARBA" id="ARBA00023242"/>
    </source>
</evidence>
<evidence type="ECO:0000259" key="12">
    <source>
        <dbReference type="PROSITE" id="PS50157"/>
    </source>
</evidence>
<evidence type="ECO:0000256" key="11">
    <source>
        <dbReference type="PROSITE-ProRule" id="PRU00042"/>
    </source>
</evidence>
<feature type="domain" description="C2H2-type" evidence="12">
    <location>
        <begin position="261"/>
        <end position="288"/>
    </location>
</feature>
<dbReference type="FunFam" id="3.30.160.60:FF:000023">
    <property type="entry name" value="zinc finger protein 37 homolog"/>
    <property type="match status" value="1"/>
</dbReference>
<sequence>MIKLQGTWVQSLVWELRSHMLKLTFKDVAMVFSKEELALLDSAQINLYQDVMLENFRNLVSVEDRILNPNLMNLQGKGLSYLSPEVISELIVSHDYVIMNLQGDCPQYLGDISLCEEWTGVSLKISENENHVINAIYLENQDITAWKSLTQTLCDYDDSQECKGEELCRYTNCGKHLFIKCNNSGMGFTDDARVHHSAHTGGKSYKHHLCGRDFSQSPECTVHDKTHSGEKTCEGQEWVQRCKQNSDLPRNPNGPPGDKTYKCMECGKGFSCDSSLHNHRRVHTGEMPYTCDMCGKGFGFGSLLCIRQRVHSGKRPYKCTKCGKDFDQSSNLLVHQKVHTGEKPYKCSECGTCFGSSSVLQVHQKLRTVEKPYRCDEVHMGEKPYKCDVCRKAFAYSSVLHTRQRVHTGEKPYTCQVCSKGFSYNSYVHLHQRDHTQEKPYKCDKCGKGFSWKSDLHCKECGEGISCNSYLLHDKPQEIYRLDPLTQLRLHKRTETL</sequence>
<dbReference type="SUPFAM" id="SSF57667">
    <property type="entry name" value="beta-beta-alpha zinc fingers"/>
    <property type="match status" value="6"/>
</dbReference>
<evidence type="ECO:0000256" key="6">
    <source>
        <dbReference type="ARBA" id="ARBA00022833"/>
    </source>
</evidence>
<dbReference type="EMBL" id="VCEB01000002">
    <property type="protein sequence ID" value="KAB0384667.1"/>
    <property type="molecule type" value="Genomic_DNA"/>
</dbReference>
<dbReference type="AlphaFoldDB" id="A0A5J5MXP1"/>
<keyword evidence="15" id="KW-1185">Reference proteome</keyword>
<dbReference type="SMART" id="SM00355">
    <property type="entry name" value="ZnF_C2H2"/>
    <property type="match status" value="8"/>
</dbReference>
<feature type="domain" description="C2H2-type" evidence="12">
    <location>
        <begin position="289"/>
        <end position="316"/>
    </location>
</feature>
<dbReference type="InterPro" id="IPR036051">
    <property type="entry name" value="KRAB_dom_sf"/>
</dbReference>
<dbReference type="GO" id="GO:0008270">
    <property type="term" value="F:zinc ion binding"/>
    <property type="evidence" value="ECO:0007669"/>
    <property type="project" value="UniProtKB-KW"/>
</dbReference>
<name>A0A5J5MXP1_MUNRE</name>
<dbReference type="Pfam" id="PF00096">
    <property type="entry name" value="zf-C2H2"/>
    <property type="match status" value="2"/>
</dbReference>
<dbReference type="CDD" id="cd07765">
    <property type="entry name" value="KRAB_A-box"/>
    <property type="match status" value="1"/>
</dbReference>
<keyword evidence="10" id="KW-0539">Nucleus</keyword>
<dbReference type="Proteomes" id="UP000326062">
    <property type="component" value="Chromosome 2"/>
</dbReference>
<keyword evidence="4" id="KW-0677">Repeat</keyword>
<feature type="domain" description="C2H2-type" evidence="12">
    <location>
        <begin position="345"/>
        <end position="372"/>
    </location>
</feature>
<dbReference type="PANTHER" id="PTHR24393">
    <property type="entry name" value="ZINC FINGER PROTEIN"/>
    <property type="match status" value="1"/>
</dbReference>
<evidence type="ECO:0000256" key="1">
    <source>
        <dbReference type="ARBA" id="ARBA00004123"/>
    </source>
</evidence>
<reference evidence="14 15" key="1">
    <citation type="submission" date="2019-06" db="EMBL/GenBank/DDBJ databases">
        <title>Discovery of a novel chromosome fission-fusion reversal in muntjac.</title>
        <authorList>
            <person name="Mudd A.B."/>
            <person name="Bredeson J.V."/>
            <person name="Baum R."/>
            <person name="Hockemeyer D."/>
            <person name="Rokhsar D.S."/>
        </authorList>
    </citation>
    <scope>NUCLEOTIDE SEQUENCE [LARGE SCALE GENOMIC DNA]</scope>
    <source>
        <strain evidence="14">UCam_UCB_Mr</strain>
        <tissue evidence="14">Fibroblast cell line</tissue>
    </source>
</reference>
<dbReference type="SMART" id="SM00349">
    <property type="entry name" value="KRAB"/>
    <property type="match status" value="1"/>
</dbReference>
<dbReference type="GO" id="GO:0005634">
    <property type="term" value="C:nucleus"/>
    <property type="evidence" value="ECO:0007669"/>
    <property type="project" value="UniProtKB-SubCell"/>
</dbReference>
<dbReference type="PROSITE" id="PS00028">
    <property type="entry name" value="ZINC_FINGER_C2H2_1"/>
    <property type="match status" value="3"/>
</dbReference>
<proteinExistence type="inferred from homology"/>
<dbReference type="FunFam" id="3.30.160.60:FF:000206">
    <property type="entry name" value="zinc finger protein 202 isoform X1"/>
    <property type="match status" value="1"/>
</dbReference>
<evidence type="ECO:0000313" key="14">
    <source>
        <dbReference type="EMBL" id="KAB0384667.1"/>
    </source>
</evidence>
<dbReference type="FunFam" id="3.30.160.60:FF:001498">
    <property type="entry name" value="Zinc finger protein 404"/>
    <property type="match status" value="1"/>
</dbReference>
<evidence type="ECO:0000256" key="2">
    <source>
        <dbReference type="ARBA" id="ARBA00006991"/>
    </source>
</evidence>
<evidence type="ECO:0000313" key="15">
    <source>
        <dbReference type="Proteomes" id="UP000326062"/>
    </source>
</evidence>
<keyword evidence="5 11" id="KW-0863">Zinc-finger</keyword>
<dbReference type="Gene3D" id="3.30.160.60">
    <property type="entry name" value="Classic Zinc Finger"/>
    <property type="match status" value="8"/>
</dbReference>
<dbReference type="GO" id="GO:0000978">
    <property type="term" value="F:RNA polymerase II cis-regulatory region sequence-specific DNA binding"/>
    <property type="evidence" value="ECO:0007669"/>
    <property type="project" value="TreeGrafter"/>
</dbReference>
<comment type="subcellular location">
    <subcellularLocation>
        <location evidence="1">Nucleus</location>
    </subcellularLocation>
</comment>
<feature type="domain" description="KRAB" evidence="13">
    <location>
        <begin position="23"/>
        <end position="109"/>
    </location>
</feature>
<dbReference type="PROSITE" id="PS50157">
    <property type="entry name" value="ZINC_FINGER_C2H2_2"/>
    <property type="match status" value="7"/>
</dbReference>
<dbReference type="Pfam" id="PF01352">
    <property type="entry name" value="KRAB"/>
    <property type="match status" value="1"/>
</dbReference>
<protein>
    <recommendedName>
        <fullName evidence="16">Zinc finger protein 285</fullName>
    </recommendedName>
</protein>
<evidence type="ECO:0000259" key="13">
    <source>
        <dbReference type="PROSITE" id="PS50805"/>
    </source>
</evidence>
<feature type="domain" description="C2H2-type" evidence="12">
    <location>
        <begin position="317"/>
        <end position="344"/>
    </location>
</feature>
<dbReference type="FunFam" id="3.30.160.60:FF:000446">
    <property type="entry name" value="Zinc finger protein"/>
    <property type="match status" value="1"/>
</dbReference>
<evidence type="ECO:0000256" key="5">
    <source>
        <dbReference type="ARBA" id="ARBA00022771"/>
    </source>
</evidence>
<evidence type="ECO:0000256" key="4">
    <source>
        <dbReference type="ARBA" id="ARBA00022737"/>
    </source>
</evidence>
<evidence type="ECO:0008006" key="16">
    <source>
        <dbReference type="Google" id="ProtNLM"/>
    </source>
</evidence>
<dbReference type="InterPro" id="IPR013087">
    <property type="entry name" value="Znf_C2H2_type"/>
</dbReference>
<dbReference type="InterPro" id="IPR001909">
    <property type="entry name" value="KRAB"/>
</dbReference>
<comment type="similarity">
    <text evidence="2">Belongs to the krueppel C2H2-type zinc-finger protein family.</text>
</comment>
<dbReference type="GO" id="GO:0001228">
    <property type="term" value="F:DNA-binding transcription activator activity, RNA polymerase II-specific"/>
    <property type="evidence" value="ECO:0007669"/>
    <property type="project" value="TreeGrafter"/>
</dbReference>
<keyword evidence="6" id="KW-0862">Zinc</keyword>
<dbReference type="FunFam" id="3.30.160.60:FF:000176">
    <property type="entry name" value="zinc finger protein 70"/>
    <property type="match status" value="2"/>
</dbReference>
<feature type="domain" description="C2H2-type" evidence="12">
    <location>
        <begin position="413"/>
        <end position="440"/>
    </location>
</feature>